<accession>A0A1I3RHA4</accession>
<dbReference type="STRING" id="576117.SAMN04488138_10581"/>
<reference evidence="1 2" key="1">
    <citation type="submission" date="2016-10" db="EMBL/GenBank/DDBJ databases">
        <authorList>
            <person name="de Groot N.N."/>
        </authorList>
    </citation>
    <scope>NUCLEOTIDE SEQUENCE [LARGE SCALE GENOMIC DNA]</scope>
    <source>
        <strain evidence="1 2">CGMCC 1.8891</strain>
    </source>
</reference>
<proteinExistence type="predicted"/>
<dbReference type="RefSeq" id="WP_066599399.1">
    <property type="nucleotide sequence ID" value="NZ_FORY01000005.1"/>
</dbReference>
<keyword evidence="2" id="KW-1185">Reference proteome</keyword>
<dbReference type="OrthoDB" id="7866935at2"/>
<protein>
    <submittedName>
        <fullName evidence="1">Uncharacterized protein</fullName>
    </submittedName>
</protein>
<gene>
    <name evidence="1" type="ORF">SAMN04488138_10581</name>
</gene>
<organism evidence="1 2">
    <name type="scientific">Celeribacter halophilus</name>
    <dbReference type="NCBI Taxonomy" id="576117"/>
    <lineage>
        <taxon>Bacteria</taxon>
        <taxon>Pseudomonadati</taxon>
        <taxon>Pseudomonadota</taxon>
        <taxon>Alphaproteobacteria</taxon>
        <taxon>Rhodobacterales</taxon>
        <taxon>Roseobacteraceae</taxon>
        <taxon>Celeribacter</taxon>
    </lineage>
</organism>
<dbReference type="GeneID" id="98667142"/>
<sequence>MQHIFSVIATVLAFGLTLITVVSGPVRGETPTLAIIPPWQDADQILAQVGLTRIGPLRAPFGTLVDTRSEADLIALSHAGAWFVLDGSKIAQLCGIENV</sequence>
<dbReference type="EMBL" id="FORY01000005">
    <property type="protein sequence ID" value="SFJ45420.1"/>
    <property type="molecule type" value="Genomic_DNA"/>
</dbReference>
<dbReference type="Proteomes" id="UP000183299">
    <property type="component" value="Unassembled WGS sequence"/>
</dbReference>
<evidence type="ECO:0000313" key="1">
    <source>
        <dbReference type="EMBL" id="SFJ45420.1"/>
    </source>
</evidence>
<name>A0A1I3RHA4_9RHOB</name>
<dbReference type="AlphaFoldDB" id="A0A1I3RHA4"/>
<evidence type="ECO:0000313" key="2">
    <source>
        <dbReference type="Proteomes" id="UP000183299"/>
    </source>
</evidence>